<evidence type="ECO:0000313" key="1">
    <source>
        <dbReference type="EMBL" id="DAE10557.1"/>
    </source>
</evidence>
<reference evidence="1" key="1">
    <citation type="journal article" date="2021" name="Proc. Natl. Acad. Sci. U.S.A.">
        <title>A Catalog of Tens of Thousands of Viruses from Human Metagenomes Reveals Hidden Associations with Chronic Diseases.</title>
        <authorList>
            <person name="Tisza M.J."/>
            <person name="Buck C.B."/>
        </authorList>
    </citation>
    <scope>NUCLEOTIDE SEQUENCE</scope>
    <source>
        <strain evidence="1">CtJER10</strain>
    </source>
</reference>
<protein>
    <submittedName>
        <fullName evidence="1">Uncharacterized protein</fullName>
    </submittedName>
</protein>
<name>A0A8S5PVS0_9CAUD</name>
<dbReference type="EMBL" id="BK015513">
    <property type="protein sequence ID" value="DAE10557.1"/>
    <property type="molecule type" value="Genomic_DNA"/>
</dbReference>
<proteinExistence type="predicted"/>
<accession>A0A8S5PVS0</accession>
<organism evidence="1">
    <name type="scientific">Siphoviridae sp. ctJER10</name>
    <dbReference type="NCBI Taxonomy" id="2825430"/>
    <lineage>
        <taxon>Viruses</taxon>
        <taxon>Duplodnaviria</taxon>
        <taxon>Heunggongvirae</taxon>
        <taxon>Uroviricota</taxon>
        <taxon>Caudoviricetes</taxon>
    </lineage>
</organism>
<sequence>MKTVTCDFFRDGDYIMFNIQRLMELEAAVGKPIGELLQMPTWPINSIVSGYAIGMKQHKRNPQQYFDLIDDLLSKEDSDVSLLSLQAPLMKAIVASGAYGMNMYYKMFPDELTKADKLAIEEEAEQLKN</sequence>